<sequence>MKPVKMAIAALALATLSFSVMAATLVDVAPANQQKIGVISACSSSNSLSSLQRELENKAKSSGGKCLSYYRRFRQQPYVRYGRDLPLIVVPREAA</sequence>
<reference evidence="2" key="1">
    <citation type="submission" date="2019-05" db="EMBL/GenBank/DDBJ databases">
        <authorList>
            <consortium name="Pathogen Informatics"/>
        </authorList>
    </citation>
    <scope>NUCLEOTIDE SEQUENCE [LARGE SCALE GENOMIC DNA]</scope>
    <source>
        <strain evidence="2">NCTC12965</strain>
    </source>
</reference>
<protein>
    <submittedName>
        <fullName evidence="2">Multiple stress resistance protein BhsA</fullName>
    </submittedName>
</protein>
<keyword evidence="1" id="KW-0732">Signal</keyword>
<gene>
    <name evidence="2" type="primary">bhsA_2</name>
    <name evidence="2" type="ORF">NCTC12965_02797</name>
</gene>
<accession>A0A4U9U8Z2</accession>
<evidence type="ECO:0000313" key="2">
    <source>
        <dbReference type="EMBL" id="VTR28953.1"/>
    </source>
</evidence>
<dbReference type="SUPFAM" id="SSF159871">
    <property type="entry name" value="YdgH-like"/>
    <property type="match status" value="1"/>
</dbReference>
<feature type="signal peptide" evidence="1">
    <location>
        <begin position="1"/>
        <end position="22"/>
    </location>
</feature>
<organism evidence="2">
    <name type="scientific">Serratia fonticola</name>
    <dbReference type="NCBI Taxonomy" id="47917"/>
    <lineage>
        <taxon>Bacteria</taxon>
        <taxon>Pseudomonadati</taxon>
        <taxon>Pseudomonadota</taxon>
        <taxon>Gammaproteobacteria</taxon>
        <taxon>Enterobacterales</taxon>
        <taxon>Yersiniaceae</taxon>
        <taxon>Serratia</taxon>
    </lineage>
</organism>
<feature type="chain" id="PRO_5020788739" evidence="1">
    <location>
        <begin position="23"/>
        <end position="95"/>
    </location>
</feature>
<name>A0A4U9U8Z2_SERFO</name>
<dbReference type="Gene3D" id="3.30.1660.10">
    <property type="entry name" value="Flavin-binding protein dodecin"/>
    <property type="match status" value="1"/>
</dbReference>
<dbReference type="AlphaFoldDB" id="A0A4U9U8Z2"/>
<proteinExistence type="predicted"/>
<dbReference type="InterPro" id="IPR036275">
    <property type="entry name" value="YdgH-like_sf"/>
</dbReference>
<dbReference type="EMBL" id="CABEEZ010000061">
    <property type="protein sequence ID" value="VTR28953.1"/>
    <property type="molecule type" value="Genomic_DNA"/>
</dbReference>
<evidence type="ECO:0000256" key="1">
    <source>
        <dbReference type="SAM" id="SignalP"/>
    </source>
</evidence>
<dbReference type="InterPro" id="IPR025543">
    <property type="entry name" value="Dodecin-like"/>
</dbReference>